<evidence type="ECO:0000256" key="6">
    <source>
        <dbReference type="ARBA" id="ARBA00022826"/>
    </source>
</evidence>
<keyword evidence="4" id="KW-0633">Potassium transport</keyword>
<name>A0A3L7J0X0_9MICO</name>
<evidence type="ECO:0000256" key="2">
    <source>
        <dbReference type="ARBA" id="ARBA00006920"/>
    </source>
</evidence>
<evidence type="ECO:0000256" key="1">
    <source>
        <dbReference type="ARBA" id="ARBA00004141"/>
    </source>
</evidence>
<comment type="similarity">
    <text evidence="2">Belongs to the TMEM175 family.</text>
</comment>
<keyword evidence="8 13" id="KW-1133">Transmembrane helix</keyword>
<keyword evidence="15" id="KW-1185">Reference proteome</keyword>
<dbReference type="PANTHER" id="PTHR31462:SF5">
    <property type="entry name" value="ENDOSOMAL_LYSOSOMAL PROTON CHANNEL TMEM175"/>
    <property type="match status" value="1"/>
</dbReference>
<gene>
    <name evidence="14" type="ORF">D9V28_07775</name>
</gene>
<evidence type="ECO:0000256" key="4">
    <source>
        <dbReference type="ARBA" id="ARBA00022538"/>
    </source>
</evidence>
<organism evidence="14 15">
    <name type="scientific">Mycetocola zhadangensis</name>
    <dbReference type="NCBI Taxonomy" id="1164595"/>
    <lineage>
        <taxon>Bacteria</taxon>
        <taxon>Bacillati</taxon>
        <taxon>Actinomycetota</taxon>
        <taxon>Actinomycetes</taxon>
        <taxon>Micrococcales</taxon>
        <taxon>Microbacteriaceae</taxon>
        <taxon>Mycetocola</taxon>
    </lineage>
</organism>
<evidence type="ECO:0000256" key="13">
    <source>
        <dbReference type="SAM" id="Phobius"/>
    </source>
</evidence>
<keyword evidence="11" id="KW-0407">Ion channel</keyword>
<evidence type="ECO:0000256" key="11">
    <source>
        <dbReference type="ARBA" id="ARBA00023303"/>
    </source>
</evidence>
<protein>
    <submittedName>
        <fullName evidence="14">DUF1211 domain-containing protein</fullName>
    </submittedName>
</protein>
<dbReference type="GO" id="GO:0005267">
    <property type="term" value="F:potassium channel activity"/>
    <property type="evidence" value="ECO:0007669"/>
    <property type="project" value="UniProtKB-KW"/>
</dbReference>
<evidence type="ECO:0000256" key="3">
    <source>
        <dbReference type="ARBA" id="ARBA00022448"/>
    </source>
</evidence>
<dbReference type="OrthoDB" id="7626281at2"/>
<keyword evidence="5 13" id="KW-0812">Transmembrane</keyword>
<keyword evidence="7" id="KW-0630">Potassium</keyword>
<evidence type="ECO:0000256" key="7">
    <source>
        <dbReference type="ARBA" id="ARBA00022958"/>
    </source>
</evidence>
<keyword evidence="6" id="KW-0631">Potassium channel</keyword>
<feature type="transmembrane region" description="Helical" evidence="13">
    <location>
        <begin position="34"/>
        <end position="54"/>
    </location>
</feature>
<comment type="caution">
    <text evidence="14">The sequence shown here is derived from an EMBL/GenBank/DDBJ whole genome shotgun (WGS) entry which is preliminary data.</text>
</comment>
<evidence type="ECO:0000256" key="9">
    <source>
        <dbReference type="ARBA" id="ARBA00023065"/>
    </source>
</evidence>
<evidence type="ECO:0000313" key="14">
    <source>
        <dbReference type="EMBL" id="RLQ84123.1"/>
    </source>
</evidence>
<dbReference type="PANTHER" id="PTHR31462">
    <property type="entry name" value="ENDOSOMAL/LYSOSOMAL POTASSIUM CHANNEL TMEM175"/>
    <property type="match status" value="1"/>
</dbReference>
<comment type="subcellular location">
    <subcellularLocation>
        <location evidence="1">Membrane</location>
        <topology evidence="1">Multi-pass membrane protein</topology>
    </subcellularLocation>
</comment>
<proteinExistence type="inferred from homology"/>
<evidence type="ECO:0000256" key="10">
    <source>
        <dbReference type="ARBA" id="ARBA00023136"/>
    </source>
</evidence>
<dbReference type="AlphaFoldDB" id="A0A3L7J0X0"/>
<keyword evidence="3" id="KW-0813">Transport</keyword>
<keyword evidence="10 13" id="KW-0472">Membrane</keyword>
<dbReference type="GO" id="GO:0015252">
    <property type="term" value="F:proton channel activity"/>
    <property type="evidence" value="ECO:0007669"/>
    <property type="project" value="InterPro"/>
</dbReference>
<reference evidence="14 15" key="1">
    <citation type="submission" date="2018-10" db="EMBL/GenBank/DDBJ databases">
        <authorList>
            <person name="Li J."/>
        </authorList>
    </citation>
    <scope>NUCLEOTIDE SEQUENCE [LARGE SCALE GENOMIC DNA]</scope>
    <source>
        <strain evidence="14 15">ZD1-4</strain>
    </source>
</reference>
<dbReference type="GO" id="GO:0016020">
    <property type="term" value="C:membrane"/>
    <property type="evidence" value="ECO:0007669"/>
    <property type="project" value="UniProtKB-SubCell"/>
</dbReference>
<accession>A0A3L7J0X0</accession>
<evidence type="ECO:0000313" key="15">
    <source>
        <dbReference type="Proteomes" id="UP000282460"/>
    </source>
</evidence>
<sequence>MRGNPQLVGREPWHSRMRMASLGAMPTTRGLERLIFFTDAVVAIAITLLILPLVDAASVHSDTEKTAAHFFTEEWPQVLAFLISFAVIARLWVAHHTLFEHVASYNGRVIFLSLAWVFTIVVLPLPTAMSAEFDTEKLTIVFYLGTMLVSSLLLTLLSLTVRGNSQLEASENPIDPRGVRGTAVMTILFGIALVVAVLVPGVNYLALLLLVLAGPIERVLGRRAARVT</sequence>
<feature type="transmembrane region" description="Helical" evidence="13">
    <location>
        <begin position="105"/>
        <end position="128"/>
    </location>
</feature>
<evidence type="ECO:0000256" key="12">
    <source>
        <dbReference type="ARBA" id="ARBA00034430"/>
    </source>
</evidence>
<evidence type="ECO:0000256" key="5">
    <source>
        <dbReference type="ARBA" id="ARBA00022692"/>
    </source>
</evidence>
<comment type="catalytic activity">
    <reaction evidence="12">
        <text>K(+)(in) = K(+)(out)</text>
        <dbReference type="Rhea" id="RHEA:29463"/>
        <dbReference type="ChEBI" id="CHEBI:29103"/>
    </reaction>
</comment>
<feature type="transmembrane region" description="Helical" evidence="13">
    <location>
        <begin position="179"/>
        <end position="198"/>
    </location>
</feature>
<feature type="transmembrane region" description="Helical" evidence="13">
    <location>
        <begin position="140"/>
        <end position="159"/>
    </location>
</feature>
<dbReference type="EMBL" id="RCWJ01000002">
    <property type="protein sequence ID" value="RLQ84123.1"/>
    <property type="molecule type" value="Genomic_DNA"/>
</dbReference>
<dbReference type="Pfam" id="PF06736">
    <property type="entry name" value="TMEM175"/>
    <property type="match status" value="1"/>
</dbReference>
<feature type="transmembrane region" description="Helical" evidence="13">
    <location>
        <begin position="74"/>
        <end position="93"/>
    </location>
</feature>
<keyword evidence="9" id="KW-0406">Ion transport</keyword>
<evidence type="ECO:0000256" key="8">
    <source>
        <dbReference type="ARBA" id="ARBA00022989"/>
    </source>
</evidence>
<dbReference type="Proteomes" id="UP000282460">
    <property type="component" value="Unassembled WGS sequence"/>
</dbReference>
<dbReference type="InterPro" id="IPR010617">
    <property type="entry name" value="TMEM175-like"/>
</dbReference>